<dbReference type="PROSITE" id="PS00031">
    <property type="entry name" value="NUCLEAR_REC_DBD_1"/>
    <property type="match status" value="1"/>
</dbReference>
<dbReference type="InterPro" id="IPR013088">
    <property type="entry name" value="Znf_NHR/GATA"/>
</dbReference>
<feature type="domain" description="Nuclear receptor" evidence="9">
    <location>
        <begin position="10"/>
        <end position="86"/>
    </location>
</feature>
<gene>
    <name evidence="11" type="ORF">BJG266_LOCUS8374</name>
    <name evidence="12" type="ORF">QVE165_LOCUS29724</name>
    <name evidence="13" type="ORF">QVE165_LOCUS39978</name>
</gene>
<evidence type="ECO:0000313" key="13">
    <source>
        <dbReference type="EMBL" id="CAF1446196.1"/>
    </source>
</evidence>
<dbReference type="GO" id="GO:0045944">
    <property type="term" value="P:positive regulation of transcription by RNA polymerase II"/>
    <property type="evidence" value="ECO:0007669"/>
    <property type="project" value="TreeGrafter"/>
</dbReference>
<evidence type="ECO:0000256" key="8">
    <source>
        <dbReference type="ARBA" id="ARBA00023242"/>
    </source>
</evidence>
<evidence type="ECO:0000313" key="15">
    <source>
        <dbReference type="Proteomes" id="UP000663877"/>
    </source>
</evidence>
<evidence type="ECO:0000256" key="2">
    <source>
        <dbReference type="ARBA" id="ARBA00022771"/>
    </source>
</evidence>
<evidence type="ECO:0000256" key="3">
    <source>
        <dbReference type="ARBA" id="ARBA00022833"/>
    </source>
</evidence>
<comment type="caution">
    <text evidence="11">The sequence shown here is derived from an EMBL/GenBank/DDBJ whole genome shotgun (WGS) entry which is preliminary data.</text>
</comment>
<sequence length="353" mass="41740">MSTNNSINLSERCLVCDDKNCRINYGVRCCDSCKIFFRRNIHIDLNTNQCKFQGKCSITKINRHQCRYCRLKKCLFIGMNKNFLRSQHKNQQKLSSKIFNDRSLLTIEQWSMIINIINNYNNKNPIKYIHNIISNQLNYQPKIRFKIANKNLMNIIQSMYVFIESFIKIIPEFVNMNINNQIILIRRNLRNLGGFNSIFIMYETNIFNDITYSNCLLSTYGSWLCNQINKIIQRIDNDGNLIKLLLVILTFSTCSDIVSFEDNQNLYNNSTARNHILINTKHIFKIQNIYTEIMFKYMLYQYGYDQATLRFASLIQNFLYQSILTANTTKISKHESMIQTIINKTERLLALED</sequence>
<dbReference type="EMBL" id="CAJNOM010000452">
    <property type="protein sequence ID" value="CAF1446196.1"/>
    <property type="molecule type" value="Genomic_DNA"/>
</dbReference>
<dbReference type="GO" id="GO:0030154">
    <property type="term" value="P:cell differentiation"/>
    <property type="evidence" value="ECO:0007669"/>
    <property type="project" value="TreeGrafter"/>
</dbReference>
<evidence type="ECO:0000256" key="7">
    <source>
        <dbReference type="ARBA" id="ARBA00023170"/>
    </source>
</evidence>
<dbReference type="EMBL" id="CAJNOI010000026">
    <property type="protein sequence ID" value="CAF0860929.1"/>
    <property type="molecule type" value="Genomic_DNA"/>
</dbReference>
<evidence type="ECO:0000256" key="1">
    <source>
        <dbReference type="ARBA" id="ARBA00022723"/>
    </source>
</evidence>
<dbReference type="InterPro" id="IPR000536">
    <property type="entry name" value="Nucl_hrmn_rcpt_lig-bd"/>
</dbReference>
<keyword evidence="3" id="KW-0862">Zinc</keyword>
<dbReference type="AlphaFoldDB" id="A0A813WP43"/>
<dbReference type="PRINTS" id="PR00047">
    <property type="entry name" value="STROIDFINGER"/>
</dbReference>
<dbReference type="InterPro" id="IPR001628">
    <property type="entry name" value="Znf_hrmn_rcpt"/>
</dbReference>
<feature type="domain" description="NR LBD" evidence="10">
    <location>
        <begin position="124"/>
        <end position="353"/>
    </location>
</feature>
<dbReference type="SUPFAM" id="SSF48508">
    <property type="entry name" value="Nuclear receptor ligand-binding domain"/>
    <property type="match status" value="1"/>
</dbReference>
<evidence type="ECO:0000256" key="6">
    <source>
        <dbReference type="ARBA" id="ARBA00023163"/>
    </source>
</evidence>
<dbReference type="Proteomes" id="UP000663877">
    <property type="component" value="Unassembled WGS sequence"/>
</dbReference>
<dbReference type="SMART" id="SM00399">
    <property type="entry name" value="ZnF_C4"/>
    <property type="match status" value="1"/>
</dbReference>
<accession>A0A813WP43</accession>
<evidence type="ECO:0000313" key="12">
    <source>
        <dbReference type="EMBL" id="CAF1273428.1"/>
    </source>
</evidence>
<evidence type="ECO:0000256" key="5">
    <source>
        <dbReference type="ARBA" id="ARBA00023125"/>
    </source>
</evidence>
<dbReference type="GO" id="GO:0008270">
    <property type="term" value="F:zinc ion binding"/>
    <property type="evidence" value="ECO:0007669"/>
    <property type="project" value="UniProtKB-KW"/>
</dbReference>
<evidence type="ECO:0000259" key="10">
    <source>
        <dbReference type="PROSITE" id="PS51843"/>
    </source>
</evidence>
<dbReference type="PANTHER" id="PTHR24082:SF507">
    <property type="entry name" value="BILE ACID RECEPTOR-RELATED"/>
    <property type="match status" value="1"/>
</dbReference>
<dbReference type="GO" id="GO:0000978">
    <property type="term" value="F:RNA polymerase II cis-regulatory region sequence-specific DNA binding"/>
    <property type="evidence" value="ECO:0007669"/>
    <property type="project" value="TreeGrafter"/>
</dbReference>
<keyword evidence="1" id="KW-0479">Metal-binding</keyword>
<keyword evidence="8" id="KW-0539">Nucleus</keyword>
<dbReference type="InterPro" id="IPR050234">
    <property type="entry name" value="Nuclear_hormone_rcpt_NR1"/>
</dbReference>
<dbReference type="EMBL" id="CAJNOM010000241">
    <property type="protein sequence ID" value="CAF1273428.1"/>
    <property type="molecule type" value="Genomic_DNA"/>
</dbReference>
<dbReference type="PANTHER" id="PTHR24082">
    <property type="entry name" value="NUCLEAR HORMONE RECEPTOR"/>
    <property type="match status" value="1"/>
</dbReference>
<evidence type="ECO:0000313" key="11">
    <source>
        <dbReference type="EMBL" id="CAF0860929.1"/>
    </source>
</evidence>
<dbReference type="PROSITE" id="PS51030">
    <property type="entry name" value="NUCLEAR_REC_DBD_2"/>
    <property type="match status" value="1"/>
</dbReference>
<keyword evidence="7" id="KW-0675">Receptor</keyword>
<dbReference type="GO" id="GO:0004879">
    <property type="term" value="F:nuclear receptor activity"/>
    <property type="evidence" value="ECO:0007669"/>
    <property type="project" value="TreeGrafter"/>
</dbReference>
<dbReference type="PROSITE" id="PS51843">
    <property type="entry name" value="NR_LBD"/>
    <property type="match status" value="1"/>
</dbReference>
<keyword evidence="5" id="KW-0238">DNA-binding</keyword>
<reference evidence="11" key="1">
    <citation type="submission" date="2021-02" db="EMBL/GenBank/DDBJ databases">
        <authorList>
            <person name="Nowell W R."/>
        </authorList>
    </citation>
    <scope>NUCLEOTIDE SEQUENCE</scope>
</reference>
<evidence type="ECO:0000256" key="4">
    <source>
        <dbReference type="ARBA" id="ARBA00023015"/>
    </source>
</evidence>
<dbReference type="GO" id="GO:0000122">
    <property type="term" value="P:negative regulation of transcription by RNA polymerase II"/>
    <property type="evidence" value="ECO:0007669"/>
    <property type="project" value="TreeGrafter"/>
</dbReference>
<evidence type="ECO:0008006" key="16">
    <source>
        <dbReference type="Google" id="ProtNLM"/>
    </source>
</evidence>
<dbReference type="OrthoDB" id="5771769at2759"/>
<dbReference type="Gene3D" id="1.10.565.10">
    <property type="entry name" value="Retinoid X Receptor"/>
    <property type="match status" value="1"/>
</dbReference>
<protein>
    <recommendedName>
        <fullName evidence="16">Nuclear receptor domain-containing protein</fullName>
    </recommendedName>
</protein>
<keyword evidence="14" id="KW-1185">Reference proteome</keyword>
<dbReference type="Proteomes" id="UP000663832">
    <property type="component" value="Unassembled WGS sequence"/>
</dbReference>
<evidence type="ECO:0000259" key="9">
    <source>
        <dbReference type="PROSITE" id="PS51030"/>
    </source>
</evidence>
<evidence type="ECO:0000313" key="14">
    <source>
        <dbReference type="Proteomes" id="UP000663832"/>
    </source>
</evidence>
<dbReference type="Gene3D" id="3.30.50.10">
    <property type="entry name" value="Erythroid Transcription Factor GATA-1, subunit A"/>
    <property type="match status" value="1"/>
</dbReference>
<organism evidence="11 15">
    <name type="scientific">Adineta steineri</name>
    <dbReference type="NCBI Taxonomy" id="433720"/>
    <lineage>
        <taxon>Eukaryota</taxon>
        <taxon>Metazoa</taxon>
        <taxon>Spiralia</taxon>
        <taxon>Gnathifera</taxon>
        <taxon>Rotifera</taxon>
        <taxon>Eurotatoria</taxon>
        <taxon>Bdelloidea</taxon>
        <taxon>Adinetida</taxon>
        <taxon>Adinetidae</taxon>
        <taxon>Adineta</taxon>
    </lineage>
</organism>
<keyword evidence="4" id="KW-0805">Transcription regulation</keyword>
<dbReference type="Pfam" id="PF00105">
    <property type="entry name" value="zf-C4"/>
    <property type="match status" value="1"/>
</dbReference>
<dbReference type="SUPFAM" id="SSF57716">
    <property type="entry name" value="Glucocorticoid receptor-like (DNA-binding domain)"/>
    <property type="match status" value="1"/>
</dbReference>
<dbReference type="InterPro" id="IPR035500">
    <property type="entry name" value="NHR-like_dom_sf"/>
</dbReference>
<keyword evidence="6" id="KW-0804">Transcription</keyword>
<name>A0A813WP43_9BILA</name>
<keyword evidence="2" id="KW-0863">Zinc-finger</keyword>
<proteinExistence type="predicted"/>